<dbReference type="EMBL" id="FNJM01000001">
    <property type="protein sequence ID" value="SDO72992.1"/>
    <property type="molecule type" value="Genomic_DNA"/>
</dbReference>
<accession>A0A1H0LXN2</accession>
<reference evidence="2 3" key="1">
    <citation type="submission" date="2016-10" db="EMBL/GenBank/DDBJ databases">
        <authorList>
            <person name="de Groot N.N."/>
        </authorList>
    </citation>
    <scope>NUCLEOTIDE SEQUENCE [LARGE SCALE GENOMIC DNA]</scope>
    <source>
        <strain evidence="2 3">DSM 12272</strain>
    </source>
</reference>
<dbReference type="Gene3D" id="1.10.10.10">
    <property type="entry name" value="Winged helix-like DNA-binding domain superfamily/Winged helix DNA-binding domain"/>
    <property type="match status" value="1"/>
</dbReference>
<dbReference type="InterPro" id="IPR036390">
    <property type="entry name" value="WH_DNA-bd_sf"/>
</dbReference>
<keyword evidence="3" id="KW-1185">Reference proteome</keyword>
<dbReference type="Proteomes" id="UP000198597">
    <property type="component" value="Unassembled WGS sequence"/>
</dbReference>
<name>A0A1H0LXN2_9CLOT</name>
<evidence type="ECO:0000259" key="1">
    <source>
        <dbReference type="Pfam" id="PF03551"/>
    </source>
</evidence>
<gene>
    <name evidence="2" type="ORF">SAMN04488529_101239</name>
</gene>
<dbReference type="SUPFAM" id="SSF46785">
    <property type="entry name" value="Winged helix' DNA-binding domain"/>
    <property type="match status" value="1"/>
</dbReference>
<dbReference type="STRING" id="94869.SAMN04488529_101239"/>
<evidence type="ECO:0000313" key="2">
    <source>
        <dbReference type="EMBL" id="SDO72992.1"/>
    </source>
</evidence>
<dbReference type="RefSeq" id="WP_423231019.1">
    <property type="nucleotide sequence ID" value="NZ_FNJM01000001.1"/>
</dbReference>
<evidence type="ECO:0000313" key="3">
    <source>
        <dbReference type="Proteomes" id="UP000198597"/>
    </source>
</evidence>
<protein>
    <submittedName>
        <fullName evidence="2">Transcriptional regulator PadR-like family protein</fullName>
    </submittedName>
</protein>
<dbReference type="Pfam" id="PF03551">
    <property type="entry name" value="PadR"/>
    <property type="match status" value="1"/>
</dbReference>
<dbReference type="AlphaFoldDB" id="A0A1H0LXN2"/>
<organism evidence="2 3">
    <name type="scientific">Clostridium gasigenes</name>
    <dbReference type="NCBI Taxonomy" id="94869"/>
    <lineage>
        <taxon>Bacteria</taxon>
        <taxon>Bacillati</taxon>
        <taxon>Bacillota</taxon>
        <taxon>Clostridia</taxon>
        <taxon>Eubacteriales</taxon>
        <taxon>Clostridiaceae</taxon>
        <taxon>Clostridium</taxon>
    </lineage>
</organism>
<dbReference type="InterPro" id="IPR052509">
    <property type="entry name" value="Metal_resp_DNA-bind_regulator"/>
</dbReference>
<proteinExistence type="predicted"/>
<sequence>MEKILKAFLPMSETAYYILLSLTEPRHGYGIIVHVDKITEGRIRLGSGTVYGTLSKMHKANIITIYADEDRKTIYEITTIGKALLLKEIERIKELNNNAIKYEGCFKNEEN</sequence>
<dbReference type="PANTHER" id="PTHR33169">
    <property type="entry name" value="PADR-FAMILY TRANSCRIPTIONAL REGULATOR"/>
    <property type="match status" value="1"/>
</dbReference>
<dbReference type="InterPro" id="IPR036388">
    <property type="entry name" value="WH-like_DNA-bd_sf"/>
</dbReference>
<dbReference type="PANTHER" id="PTHR33169:SF13">
    <property type="entry name" value="PADR-FAMILY TRANSCRIPTIONAL REGULATOR"/>
    <property type="match status" value="1"/>
</dbReference>
<dbReference type="InterPro" id="IPR005149">
    <property type="entry name" value="Tscrpt_reg_PadR_N"/>
</dbReference>
<feature type="domain" description="Transcription regulator PadR N-terminal" evidence="1">
    <location>
        <begin position="23"/>
        <end position="85"/>
    </location>
</feature>